<accession>A0A182JCY2</accession>
<dbReference type="AlphaFoldDB" id="A0A182JCY2"/>
<dbReference type="EnsemblMetazoa" id="AATE015736-RA">
    <property type="protein sequence ID" value="AATE015736-PA.1"/>
    <property type="gene ID" value="AATE015736"/>
</dbReference>
<organism evidence="1">
    <name type="scientific">Anopheles atroparvus</name>
    <name type="common">European mosquito</name>
    <dbReference type="NCBI Taxonomy" id="41427"/>
    <lineage>
        <taxon>Eukaryota</taxon>
        <taxon>Metazoa</taxon>
        <taxon>Ecdysozoa</taxon>
        <taxon>Arthropoda</taxon>
        <taxon>Hexapoda</taxon>
        <taxon>Insecta</taxon>
        <taxon>Pterygota</taxon>
        <taxon>Neoptera</taxon>
        <taxon>Endopterygota</taxon>
        <taxon>Diptera</taxon>
        <taxon>Nematocera</taxon>
        <taxon>Culicoidea</taxon>
        <taxon>Culicidae</taxon>
        <taxon>Anophelinae</taxon>
        <taxon>Anopheles</taxon>
    </lineage>
</organism>
<sequence length="418" mass="46456">MINLAMELWDCGEREQEQAQERDVLRFRRTPTRYCDKRALLRNDRLRSDGLCRYWNLLLHLRVAHILGELVVCTTSLASGHLRRNRARLHVGSRLLAGDRTGRVTHGCGGGLGRLGVRCLLVGSAHVARLAVRVVGGDGPAHSRVAASRCVRGHVLVRRIRARLRVGGPSRRGAHSLDLRAVEALRLWDGGHEVAARLLVHLADVLHAQTVHALDVLARQVRLALLLTLCQRHVQGLAAHDTPVHLRDGLGRLVRRRKAHETEALRAALVQHHLGRGNRTVWGELLTQPLIVDGVVQSSLPSDSSLPFSSCTARSAASGLSNATKPNPRLLPSFVITRWLVIEPYFSNISRRASSVRSSPKFFTYTLVNSFAFSPSSFSRSLREMKRPTYTFFSFSNMPFTFSIEVFADSSVSKCTNP</sequence>
<name>A0A182JCY2_ANOAO</name>
<protein>
    <submittedName>
        <fullName evidence="1">Uncharacterized protein</fullName>
    </submittedName>
</protein>
<reference evidence="1" key="1">
    <citation type="submission" date="2022-08" db="UniProtKB">
        <authorList>
            <consortium name="EnsemblMetazoa"/>
        </authorList>
    </citation>
    <scope>IDENTIFICATION</scope>
    <source>
        <strain evidence="1">EBRO</strain>
    </source>
</reference>
<dbReference type="VEuPathDB" id="VectorBase:AATE015736"/>
<proteinExistence type="predicted"/>
<evidence type="ECO:0000313" key="1">
    <source>
        <dbReference type="EnsemblMetazoa" id="AATE015736-PA.1"/>
    </source>
</evidence>